<dbReference type="PANTHER" id="PTHR32060">
    <property type="entry name" value="TAIL-SPECIFIC PROTEASE"/>
    <property type="match status" value="1"/>
</dbReference>
<dbReference type="InterPro" id="IPR029045">
    <property type="entry name" value="ClpP/crotonase-like_dom_sf"/>
</dbReference>
<feature type="signal peptide" evidence="1">
    <location>
        <begin position="1"/>
        <end position="19"/>
    </location>
</feature>
<dbReference type="GO" id="GO:0006508">
    <property type="term" value="P:proteolysis"/>
    <property type="evidence" value="ECO:0007669"/>
    <property type="project" value="InterPro"/>
</dbReference>
<proteinExistence type="predicted"/>
<evidence type="ECO:0000259" key="2">
    <source>
        <dbReference type="SMART" id="SM00245"/>
    </source>
</evidence>
<protein>
    <submittedName>
        <fullName evidence="3">Peptidase S41</fullName>
    </submittedName>
</protein>
<gene>
    <name evidence="3" type="ORF">G6047_08860</name>
</gene>
<dbReference type="InterPro" id="IPR005151">
    <property type="entry name" value="Tail-specific_protease"/>
</dbReference>
<feature type="chain" id="PRO_5037633223" evidence="1">
    <location>
        <begin position="20"/>
        <end position="479"/>
    </location>
</feature>
<dbReference type="SUPFAM" id="SSF52096">
    <property type="entry name" value="ClpP/crotonase"/>
    <property type="match status" value="1"/>
</dbReference>
<evidence type="ECO:0000256" key="1">
    <source>
        <dbReference type="SAM" id="SignalP"/>
    </source>
</evidence>
<dbReference type="Proteomes" id="UP000712080">
    <property type="component" value="Unassembled WGS sequence"/>
</dbReference>
<feature type="domain" description="Tail specific protease" evidence="2">
    <location>
        <begin position="189"/>
        <end position="413"/>
    </location>
</feature>
<dbReference type="SMART" id="SM00245">
    <property type="entry name" value="TSPc"/>
    <property type="match status" value="1"/>
</dbReference>
<dbReference type="GO" id="GO:0008236">
    <property type="term" value="F:serine-type peptidase activity"/>
    <property type="evidence" value="ECO:0007669"/>
    <property type="project" value="InterPro"/>
</dbReference>
<keyword evidence="1" id="KW-0732">Signal</keyword>
<dbReference type="EMBL" id="JAAMPU010000104">
    <property type="protein sequence ID" value="NMH28142.1"/>
    <property type="molecule type" value="Genomic_DNA"/>
</dbReference>
<sequence length="479" mass="53470">MKKSIYFLLGLLVLGGIQACQEDDSYHVPDDIKVQNFVWKGLNLYYLWQTDEPDLADDRFANQDELNTFLRQYPVPENLFEHLLVDRSIDRFSVIFSDYRELEGILSGTTENNGVDFSLRYKPGSTTEIFGWVRYILPNSNASTQDIQRGDLFTTVNGTQLTVDNYQQLLANTSYTLGLADYDGGNITANGQSVSLTKGVLSENPVYIHQTYDYPGHKIGYLMYNGFYPDYDNQLNAAFAGFQSAGISDLVLDLRYNSGGSVQTATYLASMITGQFTDQVFAKEQWNAKLMDYFNQNGSEDIINRFTTSIDNGPAINSLNLSKIYIITSGSTASASELIINGLAPYINVVQIGDDTVGKNVGSVTLYDSENFQKEGADPSHYYAMQPIVLKIVNKDGFGDYTNGLDPDIDQVEDISNLGILGDTLEPLLSTAINTITVSGRRAVVEPEIIFRKFSDSKSMDGLRDQMYSNKIPPMHRKF</sequence>
<dbReference type="GO" id="GO:0004175">
    <property type="term" value="F:endopeptidase activity"/>
    <property type="evidence" value="ECO:0007669"/>
    <property type="project" value="TreeGrafter"/>
</dbReference>
<dbReference type="GO" id="GO:0030288">
    <property type="term" value="C:outer membrane-bounded periplasmic space"/>
    <property type="evidence" value="ECO:0007669"/>
    <property type="project" value="TreeGrafter"/>
</dbReference>
<keyword evidence="4" id="KW-1185">Reference proteome</keyword>
<evidence type="ECO:0000313" key="4">
    <source>
        <dbReference type="Proteomes" id="UP000712080"/>
    </source>
</evidence>
<accession>A0A972FM22</accession>
<dbReference type="Gene3D" id="2.30.42.10">
    <property type="match status" value="1"/>
</dbReference>
<dbReference type="Pfam" id="PF18294">
    <property type="entry name" value="Pept_S41_N"/>
    <property type="match status" value="1"/>
</dbReference>
<dbReference type="InterPro" id="IPR036034">
    <property type="entry name" value="PDZ_sf"/>
</dbReference>
<dbReference type="AlphaFoldDB" id="A0A972FM22"/>
<comment type="caution">
    <text evidence="3">The sequence shown here is derived from an EMBL/GenBank/DDBJ whole genome shotgun (WGS) entry which is preliminary data.</text>
</comment>
<dbReference type="PANTHER" id="PTHR32060:SF30">
    <property type="entry name" value="CARBOXY-TERMINAL PROCESSING PROTEASE CTPA"/>
    <property type="match status" value="1"/>
</dbReference>
<dbReference type="RefSeq" id="WP_169527248.1">
    <property type="nucleotide sequence ID" value="NZ_JAAMPU010000104.1"/>
</dbReference>
<dbReference type="Gene3D" id="3.30.750.170">
    <property type="match status" value="1"/>
</dbReference>
<organism evidence="3 4">
    <name type="scientific">Flavobacterium silvaticum</name>
    <dbReference type="NCBI Taxonomy" id="1852020"/>
    <lineage>
        <taxon>Bacteria</taxon>
        <taxon>Pseudomonadati</taxon>
        <taxon>Bacteroidota</taxon>
        <taxon>Flavobacteriia</taxon>
        <taxon>Flavobacteriales</taxon>
        <taxon>Flavobacteriaceae</taxon>
        <taxon>Flavobacterium</taxon>
    </lineage>
</organism>
<dbReference type="GO" id="GO:0007165">
    <property type="term" value="P:signal transduction"/>
    <property type="evidence" value="ECO:0007669"/>
    <property type="project" value="TreeGrafter"/>
</dbReference>
<dbReference type="PROSITE" id="PS51257">
    <property type="entry name" value="PROKAR_LIPOPROTEIN"/>
    <property type="match status" value="1"/>
</dbReference>
<evidence type="ECO:0000313" key="3">
    <source>
        <dbReference type="EMBL" id="NMH28142.1"/>
    </source>
</evidence>
<reference evidence="3" key="1">
    <citation type="submission" date="2020-02" db="EMBL/GenBank/DDBJ databases">
        <title>Flavobacterium sp. genome.</title>
        <authorList>
            <person name="Jung H.S."/>
            <person name="Baek J.H."/>
            <person name="Jeon C.O."/>
        </authorList>
    </citation>
    <scope>NUCLEOTIDE SEQUENCE</scope>
    <source>
        <strain evidence="3">SE-s28</strain>
    </source>
</reference>
<dbReference type="InterPro" id="IPR041613">
    <property type="entry name" value="Pept_S41_N"/>
</dbReference>
<dbReference type="Pfam" id="PF03572">
    <property type="entry name" value="Peptidase_S41"/>
    <property type="match status" value="1"/>
</dbReference>
<name>A0A972FM22_9FLAO</name>
<dbReference type="CDD" id="cd07561">
    <property type="entry name" value="Peptidase_S41_CPP_like"/>
    <property type="match status" value="1"/>
</dbReference>
<dbReference type="Gene3D" id="3.90.226.10">
    <property type="entry name" value="2-enoyl-CoA Hydratase, Chain A, domain 1"/>
    <property type="match status" value="1"/>
</dbReference>